<dbReference type="Pfam" id="PF01530">
    <property type="entry name" value="zf-C2HC"/>
    <property type="match status" value="2"/>
</dbReference>
<dbReference type="GO" id="GO:0000981">
    <property type="term" value="F:DNA-binding transcription factor activity, RNA polymerase II-specific"/>
    <property type="evidence" value="ECO:0007669"/>
    <property type="project" value="TreeGrafter"/>
</dbReference>
<name>A0AAV4AHQ5_9GAST</name>
<keyword evidence="10" id="KW-0175">Coiled coil</keyword>
<dbReference type="PROSITE" id="PS51802">
    <property type="entry name" value="ZF_CCHHC"/>
    <property type="match status" value="2"/>
</dbReference>
<comment type="similarity">
    <text evidence="2">Belongs to the MYT1 family.</text>
</comment>
<dbReference type="InterPro" id="IPR036060">
    <property type="entry name" value="Znf_C2H2C_sf"/>
</dbReference>
<evidence type="ECO:0000313" key="13">
    <source>
        <dbReference type="Proteomes" id="UP000735302"/>
    </source>
</evidence>
<evidence type="ECO:0000256" key="1">
    <source>
        <dbReference type="ARBA" id="ARBA00004123"/>
    </source>
</evidence>
<dbReference type="SUPFAM" id="SSF103637">
    <property type="entry name" value="CCHHC domain"/>
    <property type="match status" value="2"/>
</dbReference>
<dbReference type="Proteomes" id="UP000735302">
    <property type="component" value="Unassembled WGS sequence"/>
</dbReference>
<dbReference type="GO" id="GO:0000978">
    <property type="term" value="F:RNA polymerase II cis-regulatory region sequence-specific DNA binding"/>
    <property type="evidence" value="ECO:0007669"/>
    <property type="project" value="TreeGrafter"/>
</dbReference>
<keyword evidence="13" id="KW-1185">Reference proteome</keyword>
<keyword evidence="9" id="KW-0539">Nucleus</keyword>
<evidence type="ECO:0000256" key="10">
    <source>
        <dbReference type="SAM" id="Coils"/>
    </source>
</evidence>
<keyword evidence="5" id="KW-0863">Zinc-finger</keyword>
<reference evidence="12 13" key="1">
    <citation type="journal article" date="2021" name="Elife">
        <title>Chloroplast acquisition without the gene transfer in kleptoplastic sea slugs, Plakobranchus ocellatus.</title>
        <authorList>
            <person name="Maeda T."/>
            <person name="Takahashi S."/>
            <person name="Yoshida T."/>
            <person name="Shimamura S."/>
            <person name="Takaki Y."/>
            <person name="Nagai Y."/>
            <person name="Toyoda A."/>
            <person name="Suzuki Y."/>
            <person name="Arimoto A."/>
            <person name="Ishii H."/>
            <person name="Satoh N."/>
            <person name="Nishiyama T."/>
            <person name="Hasebe M."/>
            <person name="Maruyama T."/>
            <person name="Minagawa J."/>
            <person name="Obokata J."/>
            <person name="Shigenobu S."/>
        </authorList>
    </citation>
    <scope>NUCLEOTIDE SEQUENCE [LARGE SCALE GENOMIC DNA]</scope>
</reference>
<sequence>MDEDDDDDNEDDLDENAGHKTNSNCSDSPLSSRSPSPSSSLVRLKTSSRAGSPQPFLELLAPRSGGSRQKSEATCPTPGCDGSGHVTGNYTSHRSLSGCPLADRATVQANQVEQKCPTPGCDGSGHVTGNYASHRSLSGCPRAAKLKKILMKEADKKEMEDPLRASGCPIANRQRGLKSQLSGSENQDPDFRPWDIGVTELSGAETVMRRANLSPKELNILYMKAQAGEDLEVDKVFEKVDKEIASIRTANEKLEAEVSEQHSQVSSRELELINIVCDNEAAENKVNNLKEKLSSLQDSFVTVLKPLMREYPCLGDPDQLNSAAVLDVVTHLQGFLKDKQRDPAGDSLPAVTALKLAFSEISVGR</sequence>
<dbReference type="Gene3D" id="4.10.320.30">
    <property type="match status" value="2"/>
</dbReference>
<evidence type="ECO:0000256" key="7">
    <source>
        <dbReference type="ARBA" id="ARBA00023015"/>
    </source>
</evidence>
<feature type="coiled-coil region" evidence="10">
    <location>
        <begin position="237"/>
        <end position="299"/>
    </location>
</feature>
<feature type="compositionally biased region" description="Acidic residues" evidence="11">
    <location>
        <begin position="1"/>
        <end position="15"/>
    </location>
</feature>
<dbReference type="GO" id="GO:0008270">
    <property type="term" value="F:zinc ion binding"/>
    <property type="evidence" value="ECO:0007669"/>
    <property type="project" value="UniProtKB-KW"/>
</dbReference>
<gene>
    <name evidence="12" type="ORF">PoB_003721100</name>
</gene>
<keyword evidence="6" id="KW-0862">Zinc</keyword>
<evidence type="ECO:0000256" key="8">
    <source>
        <dbReference type="ARBA" id="ARBA00023163"/>
    </source>
</evidence>
<keyword evidence="7" id="KW-0805">Transcription regulation</keyword>
<evidence type="ECO:0000256" key="4">
    <source>
        <dbReference type="ARBA" id="ARBA00022737"/>
    </source>
</evidence>
<evidence type="ECO:0000256" key="5">
    <source>
        <dbReference type="ARBA" id="ARBA00022771"/>
    </source>
</evidence>
<dbReference type="AlphaFoldDB" id="A0AAV4AHQ5"/>
<keyword evidence="4" id="KW-0677">Repeat</keyword>
<evidence type="ECO:0000256" key="9">
    <source>
        <dbReference type="ARBA" id="ARBA00023242"/>
    </source>
</evidence>
<evidence type="ECO:0000256" key="2">
    <source>
        <dbReference type="ARBA" id="ARBA00010194"/>
    </source>
</evidence>
<feature type="region of interest" description="Disordered" evidence="11">
    <location>
        <begin position="1"/>
        <end position="84"/>
    </location>
</feature>
<dbReference type="FunFam" id="4.10.320.30:FF:000001">
    <property type="entry name" value="Myelin transcription factor 1-like, a"/>
    <property type="match status" value="2"/>
</dbReference>
<evidence type="ECO:0000256" key="11">
    <source>
        <dbReference type="SAM" id="MobiDB-lite"/>
    </source>
</evidence>
<feature type="compositionally biased region" description="Low complexity" evidence="11">
    <location>
        <begin position="23"/>
        <end position="40"/>
    </location>
</feature>
<dbReference type="PANTHER" id="PTHR10816:SF15">
    <property type="entry name" value="MYELIN TRANSCRIPTION FACTOR 1-LIKE PROTEIN"/>
    <property type="match status" value="1"/>
</dbReference>
<dbReference type="GO" id="GO:0005634">
    <property type="term" value="C:nucleus"/>
    <property type="evidence" value="ECO:0007669"/>
    <property type="project" value="UniProtKB-SubCell"/>
</dbReference>
<comment type="subcellular location">
    <subcellularLocation>
        <location evidence="1">Nucleus</location>
    </subcellularLocation>
</comment>
<protein>
    <submittedName>
        <fullName evidence="12">Myelin transcription factor 1</fullName>
    </submittedName>
</protein>
<dbReference type="EMBL" id="BLXT01004211">
    <property type="protein sequence ID" value="GFO10706.1"/>
    <property type="molecule type" value="Genomic_DNA"/>
</dbReference>
<organism evidence="12 13">
    <name type="scientific">Plakobranchus ocellatus</name>
    <dbReference type="NCBI Taxonomy" id="259542"/>
    <lineage>
        <taxon>Eukaryota</taxon>
        <taxon>Metazoa</taxon>
        <taxon>Spiralia</taxon>
        <taxon>Lophotrochozoa</taxon>
        <taxon>Mollusca</taxon>
        <taxon>Gastropoda</taxon>
        <taxon>Heterobranchia</taxon>
        <taxon>Euthyneura</taxon>
        <taxon>Panpulmonata</taxon>
        <taxon>Sacoglossa</taxon>
        <taxon>Placobranchoidea</taxon>
        <taxon>Plakobranchidae</taxon>
        <taxon>Plakobranchus</taxon>
    </lineage>
</organism>
<keyword evidence="3" id="KW-0479">Metal-binding</keyword>
<dbReference type="InterPro" id="IPR002515">
    <property type="entry name" value="Znf_C2H2C"/>
</dbReference>
<evidence type="ECO:0000256" key="3">
    <source>
        <dbReference type="ARBA" id="ARBA00022723"/>
    </source>
</evidence>
<dbReference type="PANTHER" id="PTHR10816">
    <property type="entry name" value="MYELIN TRANSCRIPTION FACTOR 1-RELATED"/>
    <property type="match status" value="1"/>
</dbReference>
<proteinExistence type="inferred from homology"/>
<comment type="caution">
    <text evidence="12">The sequence shown here is derived from an EMBL/GenBank/DDBJ whole genome shotgun (WGS) entry which is preliminary data.</text>
</comment>
<keyword evidence="8" id="KW-0804">Transcription</keyword>
<evidence type="ECO:0000313" key="12">
    <source>
        <dbReference type="EMBL" id="GFO10706.1"/>
    </source>
</evidence>
<dbReference type="GO" id="GO:0007399">
    <property type="term" value="P:nervous system development"/>
    <property type="evidence" value="ECO:0007669"/>
    <property type="project" value="UniProtKB-KW"/>
</dbReference>
<accession>A0AAV4AHQ5</accession>
<evidence type="ECO:0000256" key="6">
    <source>
        <dbReference type="ARBA" id="ARBA00022833"/>
    </source>
</evidence>